<feature type="transmembrane region" description="Helical" evidence="2">
    <location>
        <begin position="6"/>
        <end position="26"/>
    </location>
</feature>
<feature type="region of interest" description="Disordered" evidence="1">
    <location>
        <begin position="73"/>
        <end position="99"/>
    </location>
</feature>
<dbReference type="Proteomes" id="UP000005239">
    <property type="component" value="Unassembled WGS sequence"/>
</dbReference>
<keyword evidence="4" id="KW-1185">Reference proteome</keyword>
<organism evidence="3 4">
    <name type="scientific">Pristionchus pacificus</name>
    <name type="common">Parasitic nematode worm</name>
    <dbReference type="NCBI Taxonomy" id="54126"/>
    <lineage>
        <taxon>Eukaryota</taxon>
        <taxon>Metazoa</taxon>
        <taxon>Ecdysozoa</taxon>
        <taxon>Nematoda</taxon>
        <taxon>Chromadorea</taxon>
        <taxon>Rhabditida</taxon>
        <taxon>Rhabditina</taxon>
        <taxon>Diplogasteromorpha</taxon>
        <taxon>Diplogasteroidea</taxon>
        <taxon>Neodiplogasteridae</taxon>
        <taxon>Pristionchus</taxon>
    </lineage>
</organism>
<feature type="compositionally biased region" description="Basic and acidic residues" evidence="1">
    <location>
        <begin position="77"/>
        <end position="91"/>
    </location>
</feature>
<accession>A0A8R1UFM6</accession>
<evidence type="ECO:0000313" key="4">
    <source>
        <dbReference type="Proteomes" id="UP000005239"/>
    </source>
</evidence>
<evidence type="ECO:0000256" key="1">
    <source>
        <dbReference type="SAM" id="MobiDB-lite"/>
    </source>
</evidence>
<gene>
    <name evidence="3" type="primary">WBGene00111341</name>
</gene>
<reference evidence="3" key="2">
    <citation type="submission" date="2022-06" db="UniProtKB">
        <authorList>
            <consortium name="EnsemblMetazoa"/>
        </authorList>
    </citation>
    <scope>IDENTIFICATION</scope>
    <source>
        <strain evidence="3">PS312</strain>
    </source>
</reference>
<evidence type="ECO:0000313" key="3">
    <source>
        <dbReference type="EnsemblMetazoa" id="PPA21787.1"/>
    </source>
</evidence>
<proteinExistence type="predicted"/>
<keyword evidence="2" id="KW-1133">Transmembrane helix</keyword>
<protein>
    <submittedName>
        <fullName evidence="3">Uncharacterized protein</fullName>
    </submittedName>
</protein>
<keyword evidence="2" id="KW-0812">Transmembrane</keyword>
<name>A0A2A6CZJ9_PRIPA</name>
<keyword evidence="2" id="KW-0472">Membrane</keyword>
<accession>A0A2A6CZJ9</accession>
<sequence>MDDTWFVFFLELLYVFIPLLALYSASSLPHRLNRLRHYFNPIDNPINVVPPTVPVAAPVRVRTHIQDLPKLSEIGEIEQHSEETEELHSQRDMGMIGDN</sequence>
<dbReference type="AlphaFoldDB" id="A0A2A6CZJ9"/>
<reference evidence="4" key="1">
    <citation type="journal article" date="2008" name="Nat. Genet.">
        <title>The Pristionchus pacificus genome provides a unique perspective on nematode lifestyle and parasitism.</title>
        <authorList>
            <person name="Dieterich C."/>
            <person name="Clifton S.W."/>
            <person name="Schuster L.N."/>
            <person name="Chinwalla A."/>
            <person name="Delehaunty K."/>
            <person name="Dinkelacker I."/>
            <person name="Fulton L."/>
            <person name="Fulton R."/>
            <person name="Godfrey J."/>
            <person name="Minx P."/>
            <person name="Mitreva M."/>
            <person name="Roeseler W."/>
            <person name="Tian H."/>
            <person name="Witte H."/>
            <person name="Yang S.P."/>
            <person name="Wilson R.K."/>
            <person name="Sommer R.J."/>
        </authorList>
    </citation>
    <scope>NUCLEOTIDE SEQUENCE [LARGE SCALE GENOMIC DNA]</scope>
    <source>
        <strain evidence="4">PS312</strain>
    </source>
</reference>
<dbReference type="EnsemblMetazoa" id="PPA21787.1">
    <property type="protein sequence ID" value="PPA21787.1"/>
    <property type="gene ID" value="WBGene00111341"/>
</dbReference>
<evidence type="ECO:0000256" key="2">
    <source>
        <dbReference type="SAM" id="Phobius"/>
    </source>
</evidence>